<sequence length="164" mass="19461">MDSDEKICVHLVSVWREGGSFLSIGGKEGMLFLTEKHLMFVRKTERMKKWWKAVVTRQVVTLIQNSNVMLTHDGYNEQDLMIDLENKKKTSEVSFNNILKMEIEKKTWGNVLKIKMVEDGKENEYQFTIVQDWVHYPLKDPTRFLKVNWTPFVDFIKERQTVTE</sequence>
<proteinExistence type="predicted"/>
<name>A0A075H5Z0_9ARCH</name>
<dbReference type="AlphaFoldDB" id="A0A075H5Z0"/>
<dbReference type="EMBL" id="KF900894">
    <property type="protein sequence ID" value="AIF10535.1"/>
    <property type="molecule type" value="Genomic_DNA"/>
</dbReference>
<protein>
    <submittedName>
        <fullName evidence="1">Uncharacterized protein</fullName>
    </submittedName>
</protein>
<evidence type="ECO:0000313" key="1">
    <source>
        <dbReference type="EMBL" id="AIF10535.1"/>
    </source>
</evidence>
<accession>A0A075H5Z0</accession>
<organism evidence="1">
    <name type="scientific">uncultured marine thaumarchaeote KM3_46_F12</name>
    <dbReference type="NCBI Taxonomy" id="1456160"/>
    <lineage>
        <taxon>Archaea</taxon>
        <taxon>Nitrososphaerota</taxon>
        <taxon>environmental samples</taxon>
    </lineage>
</organism>
<reference evidence="1" key="1">
    <citation type="journal article" date="2014" name="Genome Biol. Evol.">
        <title>Pangenome evidence for extensive interdomain horizontal transfer affecting lineage core and shell genes in uncultured planktonic thaumarchaeota and euryarchaeota.</title>
        <authorList>
            <person name="Deschamps P."/>
            <person name="Zivanovic Y."/>
            <person name="Moreira D."/>
            <person name="Rodriguez-Valera F."/>
            <person name="Lopez-Garcia P."/>
        </authorList>
    </citation>
    <scope>NUCLEOTIDE SEQUENCE</scope>
</reference>